<name>A0A8X7S3U4_BRACI</name>
<gene>
    <name evidence="1" type="ORF">Bca52824_035735</name>
</gene>
<evidence type="ECO:0000313" key="2">
    <source>
        <dbReference type="Proteomes" id="UP000886595"/>
    </source>
</evidence>
<keyword evidence="2" id="KW-1185">Reference proteome</keyword>
<proteinExistence type="predicted"/>
<sequence length="152" mass="17545">MGVFIDVDSFGPIIVESLYDMFSIKVLDPDDALRSSKREMAVVGLYMQISPMKQAKVITEFYAQLDMTKEMMCLMRLELVLYFSKTVAPNTVNNMSEKNNLQSTEVDDLERRLASYSCRRHPQCSKMKASTFSEKSWKNTDATNKFKLDIHF</sequence>
<reference evidence="1 2" key="1">
    <citation type="submission" date="2020-02" db="EMBL/GenBank/DDBJ databases">
        <authorList>
            <person name="Ma Q."/>
            <person name="Huang Y."/>
            <person name="Song X."/>
            <person name="Pei D."/>
        </authorList>
    </citation>
    <scope>NUCLEOTIDE SEQUENCE [LARGE SCALE GENOMIC DNA]</scope>
    <source>
        <strain evidence="1">Sxm20200214</strain>
        <tissue evidence="1">Leaf</tissue>
    </source>
</reference>
<protein>
    <submittedName>
        <fullName evidence="1">Uncharacterized protein</fullName>
    </submittedName>
</protein>
<organism evidence="1 2">
    <name type="scientific">Brassica carinata</name>
    <name type="common">Ethiopian mustard</name>
    <name type="synonym">Abyssinian cabbage</name>
    <dbReference type="NCBI Taxonomy" id="52824"/>
    <lineage>
        <taxon>Eukaryota</taxon>
        <taxon>Viridiplantae</taxon>
        <taxon>Streptophyta</taxon>
        <taxon>Embryophyta</taxon>
        <taxon>Tracheophyta</taxon>
        <taxon>Spermatophyta</taxon>
        <taxon>Magnoliopsida</taxon>
        <taxon>eudicotyledons</taxon>
        <taxon>Gunneridae</taxon>
        <taxon>Pentapetalae</taxon>
        <taxon>rosids</taxon>
        <taxon>malvids</taxon>
        <taxon>Brassicales</taxon>
        <taxon>Brassicaceae</taxon>
        <taxon>Brassiceae</taxon>
        <taxon>Brassica</taxon>
    </lineage>
</organism>
<comment type="caution">
    <text evidence="1">The sequence shown here is derived from an EMBL/GenBank/DDBJ whole genome shotgun (WGS) entry which is preliminary data.</text>
</comment>
<accession>A0A8X7S3U4</accession>
<evidence type="ECO:0000313" key="1">
    <source>
        <dbReference type="EMBL" id="KAG2299263.1"/>
    </source>
</evidence>
<dbReference type="AlphaFoldDB" id="A0A8X7S3U4"/>
<dbReference type="Proteomes" id="UP000886595">
    <property type="component" value="Unassembled WGS sequence"/>
</dbReference>
<dbReference type="EMBL" id="JAAMPC010000008">
    <property type="protein sequence ID" value="KAG2299263.1"/>
    <property type="molecule type" value="Genomic_DNA"/>
</dbReference>